<dbReference type="Pfam" id="PF00126">
    <property type="entry name" value="HTH_1"/>
    <property type="match status" value="1"/>
</dbReference>
<dbReference type="InterPro" id="IPR000847">
    <property type="entry name" value="LysR_HTH_N"/>
</dbReference>
<dbReference type="OrthoDB" id="9771171at2"/>
<dbReference type="PROSITE" id="PS50931">
    <property type="entry name" value="HTH_LYSR"/>
    <property type="match status" value="1"/>
</dbReference>
<dbReference type="PANTHER" id="PTHR30126">
    <property type="entry name" value="HTH-TYPE TRANSCRIPTIONAL REGULATOR"/>
    <property type="match status" value="1"/>
</dbReference>
<dbReference type="RefSeq" id="WP_109838222.1">
    <property type="nucleotide sequence ID" value="NZ_QGKM01000039.1"/>
</dbReference>
<evidence type="ECO:0000256" key="2">
    <source>
        <dbReference type="ARBA" id="ARBA00023015"/>
    </source>
</evidence>
<proteinExistence type="inferred from homology"/>
<dbReference type="EMBL" id="QGKM01000039">
    <property type="protein sequence ID" value="PWQ96099.1"/>
    <property type="molecule type" value="Genomic_DNA"/>
</dbReference>
<keyword evidence="3" id="KW-0238">DNA-binding</keyword>
<keyword evidence="4" id="KW-0804">Transcription</keyword>
<reference evidence="6 7" key="1">
    <citation type="submission" date="2018-05" db="EMBL/GenBank/DDBJ databases">
        <title>Leucothrix arctica sp. nov., isolated from Arctic seawater.</title>
        <authorList>
            <person name="Choi A."/>
            <person name="Baek K."/>
        </authorList>
    </citation>
    <scope>NUCLEOTIDE SEQUENCE [LARGE SCALE GENOMIC DNA]</scope>
    <source>
        <strain evidence="6 7">JCM 18388</strain>
    </source>
</reference>
<dbReference type="CDD" id="cd08420">
    <property type="entry name" value="PBP2_CysL_like"/>
    <property type="match status" value="1"/>
</dbReference>
<dbReference type="GO" id="GO:0003700">
    <property type="term" value="F:DNA-binding transcription factor activity"/>
    <property type="evidence" value="ECO:0007669"/>
    <property type="project" value="InterPro"/>
</dbReference>
<evidence type="ECO:0000256" key="3">
    <source>
        <dbReference type="ARBA" id="ARBA00023125"/>
    </source>
</evidence>
<dbReference type="GO" id="GO:0000976">
    <property type="term" value="F:transcription cis-regulatory region binding"/>
    <property type="evidence" value="ECO:0007669"/>
    <property type="project" value="TreeGrafter"/>
</dbReference>
<dbReference type="SUPFAM" id="SSF53850">
    <property type="entry name" value="Periplasmic binding protein-like II"/>
    <property type="match status" value="1"/>
</dbReference>
<gene>
    <name evidence="6" type="ORF">DKW60_13625</name>
</gene>
<evidence type="ECO:0000256" key="4">
    <source>
        <dbReference type="ARBA" id="ARBA00023163"/>
    </source>
</evidence>
<evidence type="ECO:0000256" key="1">
    <source>
        <dbReference type="ARBA" id="ARBA00009437"/>
    </source>
</evidence>
<dbReference type="PANTHER" id="PTHR30126:SF39">
    <property type="entry name" value="HTH-TYPE TRANSCRIPTIONAL REGULATOR CYSL"/>
    <property type="match status" value="1"/>
</dbReference>
<keyword evidence="7" id="KW-1185">Reference proteome</keyword>
<evidence type="ECO:0000313" key="7">
    <source>
        <dbReference type="Proteomes" id="UP000245539"/>
    </source>
</evidence>
<dbReference type="FunFam" id="1.10.10.10:FF:000001">
    <property type="entry name" value="LysR family transcriptional regulator"/>
    <property type="match status" value="1"/>
</dbReference>
<dbReference type="Pfam" id="PF03466">
    <property type="entry name" value="LysR_substrate"/>
    <property type="match status" value="1"/>
</dbReference>
<name>A0A317CCI4_9GAMM</name>
<sequence>MSDRRLQVFHAVARMLSFTKAAEVLHMTQPAVTFQIRQLEEQFDTRLFDRAHNKVSLTDAGHLVFEYAERIFEQYSEMENAIREITGNFNGSLTIGASTTIAEYMLPALLGDYNEENPEIRLRLRVSNTEGIVSMIENNVIDLGVVEGPVANKNLLVERCRNDDLVIVVPPGHELLSKYDADSAGLDLKSVLEYPFICREPGSGTREVITEYLQESGLERNLLKACLELGSPESIKGAIEAGMGVSILSSVSIAKELKLGTLHAIPLDPPLNREFSFVRQRQKFKVKAMDELLDFARSYCVSGKPLIRE</sequence>
<keyword evidence="2" id="KW-0805">Transcription regulation</keyword>
<dbReference type="Gene3D" id="1.10.10.10">
    <property type="entry name" value="Winged helix-like DNA-binding domain superfamily/Winged helix DNA-binding domain"/>
    <property type="match status" value="1"/>
</dbReference>
<protein>
    <submittedName>
        <fullName evidence="6">LysR family transcriptional regulator</fullName>
    </submittedName>
</protein>
<dbReference type="InterPro" id="IPR005119">
    <property type="entry name" value="LysR_subst-bd"/>
</dbReference>
<dbReference type="SUPFAM" id="SSF46785">
    <property type="entry name" value="Winged helix' DNA-binding domain"/>
    <property type="match status" value="1"/>
</dbReference>
<feature type="domain" description="HTH lysR-type" evidence="5">
    <location>
        <begin position="1"/>
        <end position="58"/>
    </location>
</feature>
<comment type="caution">
    <text evidence="6">The sequence shown here is derived from an EMBL/GenBank/DDBJ whole genome shotgun (WGS) entry which is preliminary data.</text>
</comment>
<accession>A0A317CCI4</accession>
<organism evidence="6 7">
    <name type="scientific">Leucothrix pacifica</name>
    <dbReference type="NCBI Taxonomy" id="1247513"/>
    <lineage>
        <taxon>Bacteria</taxon>
        <taxon>Pseudomonadati</taxon>
        <taxon>Pseudomonadota</taxon>
        <taxon>Gammaproteobacteria</taxon>
        <taxon>Thiotrichales</taxon>
        <taxon>Thiotrichaceae</taxon>
        <taxon>Leucothrix</taxon>
    </lineage>
</organism>
<dbReference type="PRINTS" id="PR00039">
    <property type="entry name" value="HTHLYSR"/>
</dbReference>
<evidence type="ECO:0000313" key="6">
    <source>
        <dbReference type="EMBL" id="PWQ96099.1"/>
    </source>
</evidence>
<dbReference type="InterPro" id="IPR036388">
    <property type="entry name" value="WH-like_DNA-bd_sf"/>
</dbReference>
<dbReference type="Gene3D" id="3.40.190.290">
    <property type="match status" value="1"/>
</dbReference>
<comment type="similarity">
    <text evidence="1">Belongs to the LysR transcriptional regulatory family.</text>
</comment>
<dbReference type="AlphaFoldDB" id="A0A317CCI4"/>
<dbReference type="Proteomes" id="UP000245539">
    <property type="component" value="Unassembled WGS sequence"/>
</dbReference>
<dbReference type="InterPro" id="IPR036390">
    <property type="entry name" value="WH_DNA-bd_sf"/>
</dbReference>
<evidence type="ECO:0000259" key="5">
    <source>
        <dbReference type="PROSITE" id="PS50931"/>
    </source>
</evidence>